<dbReference type="AlphaFoldDB" id="A0ABD1MXH5"/>
<evidence type="ECO:0000256" key="1">
    <source>
        <dbReference type="SAM" id="MobiDB-lite"/>
    </source>
</evidence>
<reference evidence="2 3" key="1">
    <citation type="submission" date="2024-08" db="EMBL/GenBank/DDBJ databases">
        <title>Insights into the chromosomal genome structure of Flemingia macrophylla.</title>
        <authorList>
            <person name="Ding Y."/>
            <person name="Zhao Y."/>
            <person name="Bi W."/>
            <person name="Wu M."/>
            <person name="Zhao G."/>
            <person name="Gong Y."/>
            <person name="Li W."/>
            <person name="Zhang P."/>
        </authorList>
    </citation>
    <scope>NUCLEOTIDE SEQUENCE [LARGE SCALE GENOMIC DNA]</scope>
    <source>
        <strain evidence="2">DYQJB</strain>
        <tissue evidence="2">Leaf</tissue>
    </source>
</reference>
<name>A0ABD1MXH5_9FABA</name>
<protein>
    <submittedName>
        <fullName evidence="2">Uncharacterized protein</fullName>
    </submittedName>
</protein>
<gene>
    <name evidence="2" type="ORF">Fmac_008448</name>
</gene>
<accession>A0ABD1MXH5</accession>
<keyword evidence="3" id="KW-1185">Reference proteome</keyword>
<organism evidence="2 3">
    <name type="scientific">Flemingia macrophylla</name>
    <dbReference type="NCBI Taxonomy" id="520843"/>
    <lineage>
        <taxon>Eukaryota</taxon>
        <taxon>Viridiplantae</taxon>
        <taxon>Streptophyta</taxon>
        <taxon>Embryophyta</taxon>
        <taxon>Tracheophyta</taxon>
        <taxon>Spermatophyta</taxon>
        <taxon>Magnoliopsida</taxon>
        <taxon>eudicotyledons</taxon>
        <taxon>Gunneridae</taxon>
        <taxon>Pentapetalae</taxon>
        <taxon>rosids</taxon>
        <taxon>fabids</taxon>
        <taxon>Fabales</taxon>
        <taxon>Fabaceae</taxon>
        <taxon>Papilionoideae</taxon>
        <taxon>50 kb inversion clade</taxon>
        <taxon>NPAAA clade</taxon>
        <taxon>indigoferoid/millettioid clade</taxon>
        <taxon>Phaseoleae</taxon>
        <taxon>Flemingia</taxon>
    </lineage>
</organism>
<proteinExistence type="predicted"/>
<sequence>MKREILSNFMFKCSKEASSSGLTDEEKAKTLIYRGYRWMSPCKLYHFSDSSVAFLRNARKEIDLDALSRQYFIHAALLNLDLYKDAWQSITDTWYKPPVYNWCKDIPPWRPWTSHALGPSKVPRVEPEEPRSEPRSLLSPFLHPILSGTPNKAKKAREVKMRSPHEESNHVASTFVSLCLWPALLRRLSRPPVHKRLSSRSSSLCHHHPLLATFVFGDHLLPIDHPLWPANTSGSDEATARSEAASCGGGEEISPLDPVEEEKLRNKSWLVAVGGKNPEG</sequence>
<evidence type="ECO:0000313" key="3">
    <source>
        <dbReference type="Proteomes" id="UP001603857"/>
    </source>
</evidence>
<dbReference type="EMBL" id="JBGMDY010000003">
    <property type="protein sequence ID" value="KAL2340508.1"/>
    <property type="molecule type" value="Genomic_DNA"/>
</dbReference>
<dbReference type="Proteomes" id="UP001603857">
    <property type="component" value="Unassembled WGS sequence"/>
</dbReference>
<feature type="region of interest" description="Disordered" evidence="1">
    <location>
        <begin position="232"/>
        <end position="261"/>
    </location>
</feature>
<comment type="caution">
    <text evidence="2">The sequence shown here is derived from an EMBL/GenBank/DDBJ whole genome shotgun (WGS) entry which is preliminary data.</text>
</comment>
<evidence type="ECO:0000313" key="2">
    <source>
        <dbReference type="EMBL" id="KAL2340508.1"/>
    </source>
</evidence>